<dbReference type="Proteomes" id="UP000324222">
    <property type="component" value="Unassembled WGS sequence"/>
</dbReference>
<accession>A0A5B7JGS5</accession>
<evidence type="ECO:0000313" key="2">
    <source>
        <dbReference type="Proteomes" id="UP000324222"/>
    </source>
</evidence>
<dbReference type="EMBL" id="VSRR010097356">
    <property type="protein sequence ID" value="MPC94119.1"/>
    <property type="molecule type" value="Genomic_DNA"/>
</dbReference>
<proteinExistence type="predicted"/>
<reference evidence="1 2" key="1">
    <citation type="submission" date="2019-05" db="EMBL/GenBank/DDBJ databases">
        <title>Another draft genome of Portunus trituberculatus and its Hox gene families provides insights of decapod evolution.</title>
        <authorList>
            <person name="Jeong J.-H."/>
            <person name="Song I."/>
            <person name="Kim S."/>
            <person name="Choi T."/>
            <person name="Kim D."/>
            <person name="Ryu S."/>
            <person name="Kim W."/>
        </authorList>
    </citation>
    <scope>NUCLEOTIDE SEQUENCE [LARGE SCALE GENOMIC DNA]</scope>
    <source>
        <tissue evidence="1">Muscle</tissue>
    </source>
</reference>
<comment type="caution">
    <text evidence="1">The sequence shown here is derived from an EMBL/GenBank/DDBJ whole genome shotgun (WGS) entry which is preliminary data.</text>
</comment>
<evidence type="ECO:0000313" key="1">
    <source>
        <dbReference type="EMBL" id="MPC94119.1"/>
    </source>
</evidence>
<organism evidence="1 2">
    <name type="scientific">Portunus trituberculatus</name>
    <name type="common">Swimming crab</name>
    <name type="synonym">Neptunus trituberculatus</name>
    <dbReference type="NCBI Taxonomy" id="210409"/>
    <lineage>
        <taxon>Eukaryota</taxon>
        <taxon>Metazoa</taxon>
        <taxon>Ecdysozoa</taxon>
        <taxon>Arthropoda</taxon>
        <taxon>Crustacea</taxon>
        <taxon>Multicrustacea</taxon>
        <taxon>Malacostraca</taxon>
        <taxon>Eumalacostraca</taxon>
        <taxon>Eucarida</taxon>
        <taxon>Decapoda</taxon>
        <taxon>Pleocyemata</taxon>
        <taxon>Brachyura</taxon>
        <taxon>Eubrachyura</taxon>
        <taxon>Portunoidea</taxon>
        <taxon>Portunidae</taxon>
        <taxon>Portuninae</taxon>
        <taxon>Portunus</taxon>
    </lineage>
</organism>
<keyword evidence="2" id="KW-1185">Reference proteome</keyword>
<name>A0A5B7JGS5_PORTR</name>
<gene>
    <name evidence="1" type="ORF">E2C01_089271</name>
</gene>
<protein>
    <submittedName>
        <fullName evidence="1">Uncharacterized protein</fullName>
    </submittedName>
</protein>
<sequence length="35" mass="3683">MKTLYGTSVHGNTPWYCEITKAVKGSGAGKSISPL</sequence>
<dbReference type="AlphaFoldDB" id="A0A5B7JGS5"/>